<dbReference type="Gene3D" id="3.30.530.20">
    <property type="match status" value="1"/>
</dbReference>
<dbReference type="HOGENOM" id="CLU_106645_0_0_4"/>
<dbReference type="AlphaFoldDB" id="A0A0D6EUG2"/>
<dbReference type="PANTHER" id="PTHR39332:SF7">
    <property type="entry name" value="SRPBCC FAMILY PROTEIN"/>
    <property type="match status" value="1"/>
</dbReference>
<name>A0A0D6EUG2_9PROT</name>
<dbReference type="OrthoDB" id="1364128at2"/>
<accession>A0A0D6EUG2</accession>
<dbReference type="SUPFAM" id="SSF55961">
    <property type="entry name" value="Bet v1-like"/>
    <property type="match status" value="1"/>
</dbReference>
<dbReference type="Pfam" id="PF10604">
    <property type="entry name" value="Polyketide_cyc2"/>
    <property type="match status" value="1"/>
</dbReference>
<dbReference type="EMBL" id="LN827929">
    <property type="protein sequence ID" value="CEZ19267.1"/>
    <property type="molecule type" value="Genomic_DNA"/>
</dbReference>
<gene>
    <name evidence="2" type="ORF">BN1208_0373</name>
</gene>
<proteinExistence type="predicted"/>
<dbReference type="RefSeq" id="WP_046487328.1">
    <property type="nucleotide sequence ID" value="NZ_LN827929.1"/>
</dbReference>
<evidence type="ECO:0000313" key="2">
    <source>
        <dbReference type="EMBL" id="CEZ19267.1"/>
    </source>
</evidence>
<organism evidence="2 3">
    <name type="scientific">Candidatus Methylopumilus planktonicus</name>
    <dbReference type="NCBI Taxonomy" id="1581557"/>
    <lineage>
        <taxon>Bacteria</taxon>
        <taxon>Pseudomonadati</taxon>
        <taxon>Pseudomonadota</taxon>
        <taxon>Betaproteobacteria</taxon>
        <taxon>Nitrosomonadales</taxon>
        <taxon>Methylophilaceae</taxon>
        <taxon>Candidatus Methylopumilus</taxon>
    </lineage>
</organism>
<keyword evidence="3" id="KW-1185">Reference proteome</keyword>
<dbReference type="InterPro" id="IPR023393">
    <property type="entry name" value="START-like_dom_sf"/>
</dbReference>
<dbReference type="CDD" id="cd07821">
    <property type="entry name" value="PYR_PYL_RCAR_like"/>
    <property type="match status" value="1"/>
</dbReference>
<keyword evidence="1" id="KW-0732">Signal</keyword>
<protein>
    <submittedName>
        <fullName evidence="2">MxaD</fullName>
    </submittedName>
</protein>
<reference evidence="3" key="1">
    <citation type="submission" date="2014-12" db="EMBL/GenBank/DDBJ databases">
        <authorList>
            <person name="Salcher M.M."/>
        </authorList>
    </citation>
    <scope>NUCLEOTIDE SEQUENCE [LARGE SCALE GENOMIC DNA]</scope>
    <source>
        <strain evidence="3">MMS-10A-171</strain>
    </source>
</reference>
<evidence type="ECO:0000256" key="1">
    <source>
        <dbReference type="SAM" id="SignalP"/>
    </source>
</evidence>
<dbReference type="Proteomes" id="UP000064007">
    <property type="component" value="Chromosome 1"/>
</dbReference>
<dbReference type="InterPro" id="IPR019587">
    <property type="entry name" value="Polyketide_cyclase/dehydratase"/>
</dbReference>
<sequence length="173" mass="19297">MKKIIISIFLLFVSMNVFAHGPSPQKVEKTIKINASPDKVWAIIKDFGSFQKWQPLVTDSKLEKKGEDTLRTLTLKSGGKVIERLKGIDEEAMKLKYEILEGAVPVADYNSFIVVAKGPSPNESSVTWVGRFYRVYKLNPPIPAGQDDETALKAVNEMYDVALPALKKLAETK</sequence>
<dbReference type="KEGG" id="mbat:BN1208_0373"/>
<dbReference type="PANTHER" id="PTHR39332">
    <property type="entry name" value="BLL4707 PROTEIN"/>
    <property type="match status" value="1"/>
</dbReference>
<dbReference type="STRING" id="1581557.BN1208_0373"/>
<evidence type="ECO:0000313" key="3">
    <source>
        <dbReference type="Proteomes" id="UP000064007"/>
    </source>
</evidence>
<feature type="signal peptide" evidence="1">
    <location>
        <begin position="1"/>
        <end position="19"/>
    </location>
</feature>
<feature type="chain" id="PRO_5002303466" evidence="1">
    <location>
        <begin position="20"/>
        <end position="173"/>
    </location>
</feature>